<evidence type="ECO:0000256" key="1">
    <source>
        <dbReference type="SAM" id="MobiDB-lite"/>
    </source>
</evidence>
<dbReference type="PANTHER" id="PTHR41244:SF1">
    <property type="entry name" value="GLYCOSYLTRANSFERASE"/>
    <property type="match status" value="1"/>
</dbReference>
<gene>
    <name evidence="3" type="ORF">SLS62_001429</name>
</gene>
<dbReference type="Gene3D" id="3.20.20.80">
    <property type="entry name" value="Glycosidases"/>
    <property type="match status" value="1"/>
</dbReference>
<dbReference type="InterPro" id="IPR032719">
    <property type="entry name" value="WbsX"/>
</dbReference>
<reference evidence="3 4" key="1">
    <citation type="submission" date="2024-02" db="EMBL/GenBank/DDBJ databases">
        <title>De novo assembly and annotation of 12 fungi associated with fruit tree decline syndrome in Ontario, Canada.</title>
        <authorList>
            <person name="Sulman M."/>
            <person name="Ellouze W."/>
            <person name="Ilyukhin E."/>
        </authorList>
    </citation>
    <scope>NUCLEOTIDE SEQUENCE [LARGE SCALE GENOMIC DNA]</scope>
    <source>
        <strain evidence="3 4">M11/M66-122</strain>
    </source>
</reference>
<keyword evidence="2" id="KW-1133">Transmembrane helix</keyword>
<feature type="compositionally biased region" description="Low complexity" evidence="1">
    <location>
        <begin position="62"/>
        <end position="77"/>
    </location>
</feature>
<comment type="caution">
    <text evidence="3">The sequence shown here is derived from an EMBL/GenBank/DDBJ whole genome shotgun (WGS) entry which is preliminary data.</text>
</comment>
<dbReference type="Pfam" id="PF14307">
    <property type="entry name" value="Glyco_tran_WbsX"/>
    <property type="match status" value="1"/>
</dbReference>
<feature type="transmembrane region" description="Helical" evidence="2">
    <location>
        <begin position="16"/>
        <end position="35"/>
    </location>
</feature>
<feature type="region of interest" description="Disordered" evidence="1">
    <location>
        <begin position="45"/>
        <end position="77"/>
    </location>
</feature>
<organism evidence="3 4">
    <name type="scientific">Diatrype stigma</name>
    <dbReference type="NCBI Taxonomy" id="117547"/>
    <lineage>
        <taxon>Eukaryota</taxon>
        <taxon>Fungi</taxon>
        <taxon>Dikarya</taxon>
        <taxon>Ascomycota</taxon>
        <taxon>Pezizomycotina</taxon>
        <taxon>Sordariomycetes</taxon>
        <taxon>Xylariomycetidae</taxon>
        <taxon>Xylariales</taxon>
        <taxon>Diatrypaceae</taxon>
        <taxon>Diatrype</taxon>
    </lineage>
</organism>
<dbReference type="EMBL" id="JAKJXP020000006">
    <property type="protein sequence ID" value="KAK7756592.1"/>
    <property type="molecule type" value="Genomic_DNA"/>
</dbReference>
<protein>
    <submittedName>
        <fullName evidence="3">Uncharacterized protein</fullName>
    </submittedName>
</protein>
<accession>A0AAN9V144</accession>
<proteinExistence type="predicted"/>
<feature type="compositionally biased region" description="Polar residues" evidence="1">
    <location>
        <begin position="45"/>
        <end position="61"/>
    </location>
</feature>
<feature type="compositionally biased region" description="Acidic residues" evidence="1">
    <location>
        <begin position="679"/>
        <end position="693"/>
    </location>
</feature>
<dbReference type="Proteomes" id="UP001320420">
    <property type="component" value="Unassembled WGS sequence"/>
</dbReference>
<keyword evidence="2" id="KW-0472">Membrane</keyword>
<name>A0AAN9V144_9PEZI</name>
<feature type="compositionally biased region" description="Basic and acidic residues" evidence="1">
    <location>
        <begin position="694"/>
        <end position="706"/>
    </location>
</feature>
<keyword evidence="2" id="KW-0812">Transmembrane</keyword>
<feature type="region of interest" description="Disordered" evidence="1">
    <location>
        <begin position="672"/>
        <end position="709"/>
    </location>
</feature>
<evidence type="ECO:0000313" key="4">
    <source>
        <dbReference type="Proteomes" id="UP001320420"/>
    </source>
</evidence>
<keyword evidence="4" id="KW-1185">Reference proteome</keyword>
<evidence type="ECO:0000256" key="2">
    <source>
        <dbReference type="SAM" id="Phobius"/>
    </source>
</evidence>
<dbReference type="PANTHER" id="PTHR41244">
    <property type="entry name" value="RHAMNAN SYNTHESIS F"/>
    <property type="match status" value="1"/>
</dbReference>
<evidence type="ECO:0000313" key="3">
    <source>
        <dbReference type="EMBL" id="KAK7756592.1"/>
    </source>
</evidence>
<sequence>MLSPRMALNHWVTTSWRLFLVILLTMCWFTGLLLWQSNDDDRRISSLSPAGDNPSSTAKVGSSSSPKNLSLLSPQPPQTSLTPPFHWKGYSIKPVAYVFPQFHAIPENDRFWGVNFTEWDNVRMVVANRFGLETLRPAPEVGYYNILNYETRARQARLDKPLQAMLDDGQPDVPFMLSWANEPWTVRWDGHDDARGDGILMKQEYGSLADWKNHFDWMATYFRHPNYIRNGATGKAQVVIYSPIHAGDKGKRMFEAWKTWAAQDPAIGGLDVIETHIHGDRHDRGQTGAISEFGGRSGGIIDDTTSWRFTPRRSPVFHRGARVTWDNTPRHATDNRATSQLWSHPELWKTSHPNQSPWDRTVNIIEQLRRIKLDPNPVGEENFFFINSLNEWGEGNVFEESVQWGDMYPKAFKEAMEYADAHLPWIEDLVLQGETLALRDSEPDAESEEVDVCVIIREFHAVWPWTEAFDLSYTLRSLQAQNNERWRAVVVPIDDAKDAKRKIHVAVLDSWDPRVAMAEVPDEFYTGINESSDGLEVTDWVIENMASSSPSCAGAKYMLITNSTNFYEPNTFDAATTNSSSGDIIGLNFVSESTMESAAADNLTWDQRCDRLEDSTYWYCQAMRPELQEQELDLEAVLIDFQRWQREGNKLAPDATHQQEQELELELVLEREREREQEQEQEEQDQVQDQEQQEQERRHEQEEEPSRGAAVLQHLARRTVEPWAWTSLDDTPYHLVHANTYPACAKAGWIWVDIPEKGDFKPGCHRGKDLANKYGRFKISTRWDYGRFKRDPFCVRMSEATYEEVLSQT</sequence>
<dbReference type="AlphaFoldDB" id="A0AAN9V144"/>